<dbReference type="PANTHER" id="PTHR33627">
    <property type="entry name" value="TRANSPOSASE"/>
    <property type="match status" value="1"/>
</dbReference>
<dbReference type="PATRIC" id="fig|700597.3.peg.6482"/>
<feature type="transmembrane region" description="Helical" evidence="1">
    <location>
        <begin position="18"/>
        <end position="34"/>
    </location>
</feature>
<gene>
    <name evidence="3" type="ORF">SZN_33136</name>
</gene>
<proteinExistence type="predicted"/>
<dbReference type="Proteomes" id="UP000004217">
    <property type="component" value="Unassembled WGS sequence"/>
</dbReference>
<name>G2GM75_9ACTN</name>
<reference evidence="3 4" key="1">
    <citation type="submission" date="2011-08" db="EMBL/GenBank/DDBJ databases">
        <authorList>
            <person name="Lin Y."/>
            <person name="Hao X."/>
            <person name="Johnstone L."/>
            <person name="Miller S.J."/>
            <person name="Wei G."/>
            <person name="Rensing C."/>
        </authorList>
    </citation>
    <scope>NUCLEOTIDE SEQUENCE [LARGE SCALE GENOMIC DNA]</scope>
    <source>
        <strain evidence="3 4">K42</strain>
    </source>
</reference>
<dbReference type="InterPro" id="IPR012337">
    <property type="entry name" value="RNaseH-like_sf"/>
</dbReference>
<comment type="caution">
    <text evidence="3">The sequence shown here is derived from an EMBL/GenBank/DDBJ whole genome shotgun (WGS) entry which is preliminary data.</text>
</comment>
<accession>G2GM75</accession>
<dbReference type="RefSeq" id="WP_007503481.1">
    <property type="nucleotide sequence ID" value="NZ_AGBF01000232.1"/>
</dbReference>
<dbReference type="InterPro" id="IPR039365">
    <property type="entry name" value="IS701-like"/>
</dbReference>
<keyword evidence="1" id="KW-0472">Membrane</keyword>
<protein>
    <submittedName>
        <fullName evidence="3">Transposase</fullName>
    </submittedName>
</protein>
<dbReference type="PANTHER" id="PTHR33627:SF1">
    <property type="entry name" value="TRANSPOSASE"/>
    <property type="match status" value="1"/>
</dbReference>
<dbReference type="AlphaFoldDB" id="G2GM75"/>
<sequence length="450" mass="49905">MKTIKNQVAVEATIAERVWTAAFGSLMAAVAVCFPRRDSRMLGRAMTQGMLMELERRNCWTLTEALGHDGPHRLQHFLSRGAWNHDLARDRLAAWVAAELADNEAVLIADETGDEKSSTDCVGASHQYSGALGGVGLCQVAVHLTYTSPRGHTLIDRELCLPAAWAEDEERRLLRHVPDEVTFATKPQLAAAMLHRARGLGLPARRFTGDEVYGSLELRRTARTLGFDYALAVRADHRASTAVGRLSATELAAKVPARAWMRRRTGNGTKGDRHYDWALIDVLADDAPAGRGEAGHAFLVVRRHRYTRELSFYRCHSTTPVSLAVLVNIICTRWKTEEDFQGAKGLAGLDQGQVTCWTSWMRWSLISLFAAAVLAVTHAATRTVDGTEHGLQLAPASGRELLAVLRITALPTPRRDLEHALHRSVWRRHHRHQATEAHRRWNNITAAATT</sequence>
<dbReference type="Pfam" id="PF13546">
    <property type="entry name" value="DDE_5"/>
    <property type="match status" value="1"/>
</dbReference>
<organism evidence="3 4">
    <name type="scientific">Streptomyces zinciresistens K42</name>
    <dbReference type="NCBI Taxonomy" id="700597"/>
    <lineage>
        <taxon>Bacteria</taxon>
        <taxon>Bacillati</taxon>
        <taxon>Actinomycetota</taxon>
        <taxon>Actinomycetes</taxon>
        <taxon>Kitasatosporales</taxon>
        <taxon>Streptomycetaceae</taxon>
        <taxon>Streptomyces</taxon>
    </lineage>
</organism>
<keyword evidence="1" id="KW-0812">Transmembrane</keyword>
<evidence type="ECO:0000256" key="1">
    <source>
        <dbReference type="SAM" id="Phobius"/>
    </source>
</evidence>
<evidence type="ECO:0000259" key="2">
    <source>
        <dbReference type="Pfam" id="PF13546"/>
    </source>
</evidence>
<keyword evidence="4" id="KW-1185">Reference proteome</keyword>
<dbReference type="EMBL" id="AGBF01000232">
    <property type="protein sequence ID" value="EGX55398.1"/>
    <property type="molecule type" value="Genomic_DNA"/>
</dbReference>
<dbReference type="SUPFAM" id="SSF53098">
    <property type="entry name" value="Ribonuclease H-like"/>
    <property type="match status" value="1"/>
</dbReference>
<dbReference type="InterPro" id="IPR038721">
    <property type="entry name" value="IS701-like_DDE_dom"/>
</dbReference>
<keyword evidence="1" id="KW-1133">Transmembrane helix</keyword>
<feature type="domain" description="Transposase IS701-like DDE" evidence="2">
    <location>
        <begin position="32"/>
        <end position="240"/>
    </location>
</feature>
<dbReference type="OrthoDB" id="4954307at2"/>
<evidence type="ECO:0000313" key="3">
    <source>
        <dbReference type="EMBL" id="EGX55398.1"/>
    </source>
</evidence>
<evidence type="ECO:0000313" key="4">
    <source>
        <dbReference type="Proteomes" id="UP000004217"/>
    </source>
</evidence>
<dbReference type="NCBIfam" id="NF033540">
    <property type="entry name" value="transpos_IS701"/>
    <property type="match status" value="1"/>
</dbReference>